<name>A0A8S5SSZ2_9VIRU</name>
<protein>
    <submittedName>
        <fullName evidence="1">Uncharacterized protein</fullName>
    </submittedName>
</protein>
<organism evidence="1">
    <name type="scientific">Phage sp. ctcqm2</name>
    <dbReference type="NCBI Taxonomy" id="2828007"/>
    <lineage>
        <taxon>Viruses</taxon>
    </lineage>
</organism>
<proteinExistence type="predicted"/>
<accession>A0A8S5SSZ2</accession>
<sequence length="120" mass="13392">MNRLTPQEIADKLRKCADGPGSCTLCPWDCVNGSCICSIMHAAADAIDNQRTHIQALIKANEAHREMVARPAKRSDMVEALDAIETGMTKVAIDRDIWQNDLIYVLCQGVRLLLEERVKK</sequence>
<evidence type="ECO:0000313" key="1">
    <source>
        <dbReference type="EMBL" id="DAF54156.1"/>
    </source>
</evidence>
<reference evidence="1" key="1">
    <citation type="journal article" date="2021" name="Proc. Natl. Acad. Sci. U.S.A.">
        <title>A Catalog of Tens of Thousands of Viruses from Human Metagenomes Reveals Hidden Associations with Chronic Diseases.</title>
        <authorList>
            <person name="Tisza M.J."/>
            <person name="Buck C.B."/>
        </authorList>
    </citation>
    <scope>NUCLEOTIDE SEQUENCE</scope>
    <source>
        <strain evidence="1">Ctcqm2</strain>
    </source>
</reference>
<dbReference type="EMBL" id="BK032673">
    <property type="protein sequence ID" value="DAF54156.1"/>
    <property type="molecule type" value="Genomic_DNA"/>
</dbReference>